<comment type="caution">
    <text evidence="9">The sequence shown here is derived from an EMBL/GenBank/DDBJ whole genome shotgun (WGS) entry which is preliminary data.</text>
</comment>
<dbReference type="EMBL" id="LJIG01009505">
    <property type="protein sequence ID" value="KRT82945.1"/>
    <property type="molecule type" value="Genomic_DNA"/>
</dbReference>
<keyword evidence="10" id="KW-1185">Reference proteome</keyword>
<dbReference type="InterPro" id="IPR025254">
    <property type="entry name" value="CCDC113/CCDC96_CC"/>
</dbReference>
<evidence type="ECO:0000256" key="7">
    <source>
        <dbReference type="SAM" id="Coils"/>
    </source>
</evidence>
<comment type="subcellular location">
    <subcellularLocation>
        <location evidence="1">Cell projection</location>
        <location evidence="1">Cilium</location>
    </subcellularLocation>
</comment>
<evidence type="ECO:0000256" key="6">
    <source>
        <dbReference type="ARBA" id="ARBA00044798"/>
    </source>
</evidence>
<feature type="coiled-coil region" evidence="7">
    <location>
        <begin position="10"/>
        <end position="41"/>
    </location>
</feature>
<evidence type="ECO:0000313" key="10">
    <source>
        <dbReference type="Proteomes" id="UP000051574"/>
    </source>
</evidence>
<reference evidence="9 10" key="1">
    <citation type="submission" date="2015-09" db="EMBL/GenBank/DDBJ databases">
        <title>Draft genome of the scarab beetle Oryctes borbonicus.</title>
        <authorList>
            <person name="Meyer J.M."/>
            <person name="Markov G.V."/>
            <person name="Baskaran P."/>
            <person name="Herrmann M."/>
            <person name="Sommer R.J."/>
            <person name="Roedelsperger C."/>
        </authorList>
    </citation>
    <scope>NUCLEOTIDE SEQUENCE [LARGE SCALE GENOMIC DNA]</scope>
    <source>
        <strain evidence="9">OB123</strain>
        <tissue evidence="9">Whole animal</tissue>
    </source>
</reference>
<evidence type="ECO:0000256" key="2">
    <source>
        <dbReference type="ARBA" id="ARBA00022794"/>
    </source>
</evidence>
<gene>
    <name evidence="9" type="ORF">AMK59_3830</name>
</gene>
<dbReference type="OrthoDB" id="10259713at2759"/>
<sequence>REFEEIEISFKNFTKSAKKTKAQLQAENEELRLELHEVLLSIDTFERVIVTEGVCKETQKIPAEKFIRFLQDWLRNAQILLEKLRLRTISFKIQLRRLKALLVHKQDLSTNVDVADFDVMQIEKARLKDELKQRNEHLIDLKQMTTKGNTLLLVNKEILKKQCETLDATKQMADSAATKVQILMQEAEVTEQEVKRLRVKYRRLRKLADIYKVPSTLEYIRKKAELRELFRELKAMQRKER</sequence>
<feature type="domain" description="CCDC113/CCDC96 coiled-coil" evidence="8">
    <location>
        <begin position="75"/>
        <end position="239"/>
    </location>
</feature>
<evidence type="ECO:0000256" key="1">
    <source>
        <dbReference type="ARBA" id="ARBA00004138"/>
    </source>
</evidence>
<feature type="non-terminal residue" evidence="9">
    <location>
        <position position="1"/>
    </location>
</feature>
<name>A0A0T6B6R6_9SCAR</name>
<evidence type="ECO:0000256" key="5">
    <source>
        <dbReference type="ARBA" id="ARBA00044506"/>
    </source>
</evidence>
<dbReference type="GO" id="GO:0036064">
    <property type="term" value="C:ciliary basal body"/>
    <property type="evidence" value="ECO:0007669"/>
    <property type="project" value="TreeGrafter"/>
</dbReference>
<dbReference type="InterPro" id="IPR051885">
    <property type="entry name" value="CC_CF"/>
</dbReference>
<proteinExistence type="inferred from homology"/>
<feature type="non-terminal residue" evidence="9">
    <location>
        <position position="241"/>
    </location>
</feature>
<dbReference type="PANTHER" id="PTHR15654:SF2">
    <property type="entry name" value="COILED-COIL DOMAIN-CONTAINING PROTEIN 113"/>
    <property type="match status" value="1"/>
</dbReference>
<feature type="coiled-coil region" evidence="7">
    <location>
        <begin position="173"/>
        <end position="239"/>
    </location>
</feature>
<evidence type="ECO:0000259" key="8">
    <source>
        <dbReference type="Pfam" id="PF13870"/>
    </source>
</evidence>
<evidence type="ECO:0000256" key="4">
    <source>
        <dbReference type="ARBA" id="ARBA00023273"/>
    </source>
</evidence>
<dbReference type="Proteomes" id="UP000051574">
    <property type="component" value="Unassembled WGS sequence"/>
</dbReference>
<keyword evidence="2" id="KW-0970">Cilium biogenesis/degradation</keyword>
<keyword evidence="3 7" id="KW-0175">Coiled coil</keyword>
<dbReference type="AlphaFoldDB" id="A0A0T6B6R6"/>
<accession>A0A0T6B6R6</accession>
<dbReference type="GO" id="GO:0005930">
    <property type="term" value="C:axoneme"/>
    <property type="evidence" value="ECO:0007669"/>
    <property type="project" value="TreeGrafter"/>
</dbReference>
<evidence type="ECO:0000313" key="9">
    <source>
        <dbReference type="EMBL" id="KRT82945.1"/>
    </source>
</evidence>
<organism evidence="9 10">
    <name type="scientific">Oryctes borbonicus</name>
    <dbReference type="NCBI Taxonomy" id="1629725"/>
    <lineage>
        <taxon>Eukaryota</taxon>
        <taxon>Metazoa</taxon>
        <taxon>Ecdysozoa</taxon>
        <taxon>Arthropoda</taxon>
        <taxon>Hexapoda</taxon>
        <taxon>Insecta</taxon>
        <taxon>Pterygota</taxon>
        <taxon>Neoptera</taxon>
        <taxon>Endopterygota</taxon>
        <taxon>Coleoptera</taxon>
        <taxon>Polyphaga</taxon>
        <taxon>Scarabaeiformia</taxon>
        <taxon>Scarabaeidae</taxon>
        <taxon>Dynastinae</taxon>
        <taxon>Oryctes</taxon>
    </lineage>
</organism>
<protein>
    <recommendedName>
        <fullName evidence="6">Cilia- and flagella-associated protein 263</fullName>
    </recommendedName>
</protein>
<dbReference type="Pfam" id="PF13870">
    <property type="entry name" value="CCDC113_CCDC96_CC"/>
    <property type="match status" value="1"/>
</dbReference>
<evidence type="ECO:0000256" key="3">
    <source>
        <dbReference type="ARBA" id="ARBA00023054"/>
    </source>
</evidence>
<dbReference type="PANTHER" id="PTHR15654">
    <property type="entry name" value="COILED-COIL DOMAIN-CONTAINING PROTEIN 113-RELATED"/>
    <property type="match status" value="1"/>
</dbReference>
<keyword evidence="4" id="KW-0966">Cell projection</keyword>
<dbReference type="GO" id="GO:0060271">
    <property type="term" value="P:cilium assembly"/>
    <property type="evidence" value="ECO:0007669"/>
    <property type="project" value="TreeGrafter"/>
</dbReference>
<comment type="similarity">
    <text evidence="5">Belongs to the CFAP263 family.</text>
</comment>